<feature type="transmembrane region" description="Helical" evidence="1">
    <location>
        <begin position="49"/>
        <end position="70"/>
    </location>
</feature>
<protein>
    <recommendedName>
        <fullName evidence="4">Transmembrane protein</fullName>
    </recommendedName>
</protein>
<sequence>MLGPARPMTKRVLGDAIFLLLCMLVIVPVLGLIVALWYHRQHRESVSVVYAIVISTFIVGLVVFHWCCYARREDASPHLPKLMDYLYVSTAVVGLIVGAIVLENQESTRIYAEFAENIRNDIKSWPIGLTGPEADQCRANDQGRACIEIRSLISKATQKGNEVGNSNDLSTLLSALDDIVKYGLTLPNLPWSVREWLKNGEEAVRALNYLPSQQKSPIKEPDDTMKQVGAVLLASALALRLTKISVEIGKWWGEGPKEVAHAPLAAESAPDPRA</sequence>
<dbReference type="RefSeq" id="WP_061174169.1">
    <property type="nucleotide sequence ID" value="NZ_FCOE02000004.1"/>
</dbReference>
<name>A0A158A103_9BURK</name>
<dbReference type="AlphaFoldDB" id="A0A158A103"/>
<reference evidence="2" key="1">
    <citation type="submission" date="2016-01" db="EMBL/GenBank/DDBJ databases">
        <authorList>
            <person name="Peeters C."/>
        </authorList>
    </citation>
    <scope>NUCLEOTIDE SEQUENCE [LARGE SCALE GENOMIC DNA]</scope>
    <source>
        <strain evidence="2">LMG 29323</strain>
    </source>
</reference>
<feature type="transmembrane region" description="Helical" evidence="1">
    <location>
        <begin position="82"/>
        <end position="102"/>
    </location>
</feature>
<accession>A0A158A103</accession>
<evidence type="ECO:0000313" key="2">
    <source>
        <dbReference type="EMBL" id="SAK51492.1"/>
    </source>
</evidence>
<gene>
    <name evidence="2" type="ORF">AWB80_01651</name>
</gene>
<feature type="transmembrane region" description="Helical" evidence="1">
    <location>
        <begin position="12"/>
        <end position="37"/>
    </location>
</feature>
<keyword evidence="1" id="KW-0472">Membrane</keyword>
<keyword evidence="3" id="KW-1185">Reference proteome</keyword>
<organism evidence="2 3">
    <name type="scientific">Caballeronia pedi</name>
    <dbReference type="NCBI Taxonomy" id="1777141"/>
    <lineage>
        <taxon>Bacteria</taxon>
        <taxon>Pseudomonadati</taxon>
        <taxon>Pseudomonadota</taxon>
        <taxon>Betaproteobacteria</taxon>
        <taxon>Burkholderiales</taxon>
        <taxon>Burkholderiaceae</taxon>
        <taxon>Caballeronia</taxon>
    </lineage>
</organism>
<proteinExistence type="predicted"/>
<evidence type="ECO:0000256" key="1">
    <source>
        <dbReference type="SAM" id="Phobius"/>
    </source>
</evidence>
<evidence type="ECO:0000313" key="3">
    <source>
        <dbReference type="Proteomes" id="UP000054911"/>
    </source>
</evidence>
<dbReference type="Proteomes" id="UP000054911">
    <property type="component" value="Unassembled WGS sequence"/>
</dbReference>
<dbReference type="EMBL" id="FCOE02000004">
    <property type="protein sequence ID" value="SAK51492.1"/>
    <property type="molecule type" value="Genomic_DNA"/>
</dbReference>
<keyword evidence="1" id="KW-0812">Transmembrane</keyword>
<comment type="caution">
    <text evidence="2">The sequence shown here is derived from an EMBL/GenBank/DDBJ whole genome shotgun (WGS) entry which is preliminary data.</text>
</comment>
<keyword evidence="1" id="KW-1133">Transmembrane helix</keyword>
<evidence type="ECO:0008006" key="4">
    <source>
        <dbReference type="Google" id="ProtNLM"/>
    </source>
</evidence>